<reference evidence="1 2" key="1">
    <citation type="journal article" date="2016" name="Nat. Commun.">
        <title>Genomes of cryptic chimpanzee Plasmodium species reveal key evolutionary events leading to human malaria.</title>
        <authorList>
            <person name="Sundararaman S.A."/>
            <person name="Plenderleith L.J."/>
            <person name="Liu W."/>
            <person name="Loy D.E."/>
            <person name="Learn G.H."/>
            <person name="Li Y."/>
            <person name="Shaw K.S."/>
            <person name="Ayouba A."/>
            <person name="Peeters M."/>
            <person name="Speede S."/>
            <person name="Shaw G.M."/>
            <person name="Bushman F.D."/>
            <person name="Brisson D."/>
            <person name="Rayner J.C."/>
            <person name="Sharp P.M."/>
            <person name="Hahn B.H."/>
        </authorList>
    </citation>
    <scope>NUCLEOTIDE SEQUENCE [LARGE SCALE GENOMIC DNA]</scope>
    <source>
        <strain evidence="1 2">SY75</strain>
    </source>
</reference>
<dbReference type="EMBL" id="LVLB01000159">
    <property type="protein sequence ID" value="KYN93447.1"/>
    <property type="molecule type" value="Genomic_DNA"/>
</dbReference>
<dbReference type="AlphaFoldDB" id="A0A151L3N1"/>
<proteinExistence type="predicted"/>
<dbReference type="VEuPathDB" id="PlasmoDB:PGSY75_0014300"/>
<dbReference type="RefSeq" id="XP_018638943.1">
    <property type="nucleotide sequence ID" value="XM_018783280.1"/>
</dbReference>
<gene>
    <name evidence="1" type="ORF">PGSY75_0014300</name>
</gene>
<name>A0A151L3N1_9APIC</name>
<organism evidence="1 2">
    <name type="scientific">Plasmodium gaboni</name>
    <dbReference type="NCBI Taxonomy" id="647221"/>
    <lineage>
        <taxon>Eukaryota</taxon>
        <taxon>Sar</taxon>
        <taxon>Alveolata</taxon>
        <taxon>Apicomplexa</taxon>
        <taxon>Aconoidasida</taxon>
        <taxon>Haemosporida</taxon>
        <taxon>Plasmodiidae</taxon>
        <taxon>Plasmodium</taxon>
        <taxon>Plasmodium (Laverania)</taxon>
    </lineage>
</organism>
<dbReference type="KEGG" id="pgab:PGSY75_0014300"/>
<comment type="caution">
    <text evidence="1">The sequence shown here is derived from an EMBL/GenBank/DDBJ whole genome shotgun (WGS) entry which is preliminary data.</text>
</comment>
<feature type="non-terminal residue" evidence="1">
    <location>
        <position position="1"/>
    </location>
</feature>
<protein>
    <submittedName>
        <fullName evidence="1">Putative cysteine-rich PDZ-binding protein</fullName>
    </submittedName>
</protein>
<sequence>AYKLGKCHICGKTITDNSAHNMSII</sequence>
<accession>A0A151L3N1</accession>
<dbReference type="Proteomes" id="UP000076004">
    <property type="component" value="Unassembled WGS sequence"/>
</dbReference>
<dbReference type="GeneID" id="29773851"/>
<evidence type="ECO:0000313" key="2">
    <source>
        <dbReference type="Proteomes" id="UP000076004"/>
    </source>
</evidence>
<evidence type="ECO:0000313" key="1">
    <source>
        <dbReference type="EMBL" id="KYN93447.1"/>
    </source>
</evidence>